<protein>
    <recommendedName>
        <fullName evidence="5">Spore cortex protein CoxA</fullName>
    </recommendedName>
</protein>
<evidence type="ECO:0000256" key="1">
    <source>
        <dbReference type="SAM" id="MobiDB-lite"/>
    </source>
</evidence>
<dbReference type="EMBL" id="MAYT01000001">
    <property type="protein sequence ID" value="OCA92425.1"/>
    <property type="molecule type" value="Genomic_DNA"/>
</dbReference>
<name>A0A1B9B8L0_9BACI</name>
<evidence type="ECO:0000256" key="2">
    <source>
        <dbReference type="SAM" id="SignalP"/>
    </source>
</evidence>
<feature type="compositionally biased region" description="Basic and acidic residues" evidence="1">
    <location>
        <begin position="48"/>
        <end position="58"/>
    </location>
</feature>
<feature type="chain" id="PRO_5038422878" description="Spore cortex protein CoxA" evidence="2">
    <location>
        <begin position="22"/>
        <end position="237"/>
    </location>
</feature>
<gene>
    <name evidence="3" type="ORF">A8F95_01555</name>
</gene>
<organism evidence="3 4">
    <name type="scientific">Pseudobacillus wudalianchiensis</name>
    <dbReference type="NCBI Taxonomy" id="1743143"/>
    <lineage>
        <taxon>Bacteria</taxon>
        <taxon>Bacillati</taxon>
        <taxon>Bacillota</taxon>
        <taxon>Bacilli</taxon>
        <taxon>Bacillales</taxon>
        <taxon>Bacillaceae</taxon>
        <taxon>Pseudobacillus</taxon>
    </lineage>
</organism>
<feature type="signal peptide" evidence="2">
    <location>
        <begin position="1"/>
        <end position="21"/>
    </location>
</feature>
<comment type="caution">
    <text evidence="3">The sequence shown here is derived from an EMBL/GenBank/DDBJ whole genome shotgun (WGS) entry which is preliminary data.</text>
</comment>
<dbReference type="Proteomes" id="UP000092578">
    <property type="component" value="Unassembled WGS sequence"/>
</dbReference>
<evidence type="ECO:0000313" key="4">
    <source>
        <dbReference type="Proteomes" id="UP000092578"/>
    </source>
</evidence>
<keyword evidence="2" id="KW-0732">Signal</keyword>
<dbReference type="Pfam" id="PF09580">
    <property type="entry name" value="Spore_YhcN_YlaJ"/>
    <property type="match status" value="1"/>
</dbReference>
<dbReference type="RefSeq" id="WP_049663412.1">
    <property type="nucleotide sequence ID" value="NZ_MAYT01000001.1"/>
</dbReference>
<feature type="region of interest" description="Disordered" evidence="1">
    <location>
        <begin position="30"/>
        <end position="58"/>
    </location>
</feature>
<feature type="compositionally biased region" description="Basic and acidic residues" evidence="1">
    <location>
        <begin position="96"/>
        <end position="109"/>
    </location>
</feature>
<dbReference type="InterPro" id="IPR019076">
    <property type="entry name" value="Spore_lipoprot_YhcN/YlaJ-like"/>
</dbReference>
<dbReference type="AlphaFoldDB" id="A0A1B9B8L0"/>
<evidence type="ECO:0000313" key="3">
    <source>
        <dbReference type="EMBL" id="OCA92425.1"/>
    </source>
</evidence>
<reference evidence="4" key="1">
    <citation type="submission" date="2016-05" db="EMBL/GenBank/DDBJ databases">
        <authorList>
            <person name="Liu B."/>
            <person name="Wang J."/>
            <person name="Zhu Y."/>
            <person name="Liu G."/>
            <person name="Chen Q."/>
            <person name="Chen Z."/>
            <person name="Lan J."/>
            <person name="Che J."/>
            <person name="Ge C."/>
            <person name="Shi H."/>
            <person name="Pan Z."/>
            <person name="Liu X."/>
        </authorList>
    </citation>
    <scope>NUCLEOTIDE SEQUENCE [LARGE SCALE GENOMIC DNA]</scope>
    <source>
        <strain evidence="4">FJAT-27215</strain>
    </source>
</reference>
<dbReference type="PROSITE" id="PS51257">
    <property type="entry name" value="PROKAR_LIPOPROTEIN"/>
    <property type="match status" value="1"/>
</dbReference>
<evidence type="ECO:0008006" key="5">
    <source>
        <dbReference type="Google" id="ProtNLM"/>
    </source>
</evidence>
<keyword evidence="4" id="KW-1185">Reference proteome</keyword>
<sequence>MQKTLKAFAVLSLSASLAACGIEKESGYGGDNNQYEPQGYFSNAGHGDTNDRHDGPLTEWYDHSVGEEQKVIRREKNRYLQNDDDNGHPQNPSKPLAKEDRSFYERDNEQPYNSDANYHGHLSVQNVQAKNSYYTNYNGKLAEKVVRKAEQVEGVLDAQAYIGDKEILVAVQISKESDEKAVKSKVKRTIERYADGAEVRVADDIGTFNYIRVLDNDLRDGGPIDLHNTRFTKERYR</sequence>
<feature type="region of interest" description="Disordered" evidence="1">
    <location>
        <begin position="79"/>
        <end position="119"/>
    </location>
</feature>
<proteinExistence type="predicted"/>
<accession>A0A1B9B8L0</accession>